<evidence type="ECO:0000313" key="3">
    <source>
        <dbReference type="EMBL" id="RZU38403.1"/>
    </source>
</evidence>
<proteinExistence type="predicted"/>
<name>A0A4Q7YNF6_9GAMM</name>
<dbReference type="AlphaFoldDB" id="A0A4Q7YNF6"/>
<sequence length="240" mass="27299">MRRAIRTLLAASLLVSAIPMAHAANDENELDELQGKLGNEWVQVKNDRLRNIKTFAKQEDGKRYRSFKVEAELEGTAEAGARVLLDFENYRKWYWEVLDSKLLRKVSATEYYMYMVHRAPGGLPNRDVILHASVEPQSKTQKSLTLRVKAVPDFTEPKPPLVRMPAEDMTVKFTPLPGNKVQVEAEGYIDPGGKVPTWAINFIQRSAPYSVMVGLQRMIRLDEYAKARTPLPFTILDPNN</sequence>
<evidence type="ECO:0000256" key="1">
    <source>
        <dbReference type="SAM" id="SignalP"/>
    </source>
</evidence>
<reference evidence="3 4" key="1">
    <citation type="submission" date="2019-02" db="EMBL/GenBank/DDBJ databases">
        <title>Genomic Encyclopedia of Type Strains, Phase IV (KMG-IV): sequencing the most valuable type-strain genomes for metagenomic binning, comparative biology and taxonomic classification.</title>
        <authorList>
            <person name="Goeker M."/>
        </authorList>
    </citation>
    <scope>NUCLEOTIDE SEQUENCE [LARGE SCALE GENOMIC DNA]</scope>
    <source>
        <strain evidence="3 4">DSM 105135</strain>
    </source>
</reference>
<feature type="domain" description="START" evidence="2">
    <location>
        <begin position="38"/>
        <end position="201"/>
    </location>
</feature>
<evidence type="ECO:0000259" key="2">
    <source>
        <dbReference type="Pfam" id="PF01852"/>
    </source>
</evidence>
<feature type="signal peptide" evidence="1">
    <location>
        <begin position="1"/>
        <end position="23"/>
    </location>
</feature>
<keyword evidence="1" id="KW-0732">Signal</keyword>
<dbReference type="Proteomes" id="UP000292423">
    <property type="component" value="Unassembled WGS sequence"/>
</dbReference>
<dbReference type="Pfam" id="PF01852">
    <property type="entry name" value="START"/>
    <property type="match status" value="1"/>
</dbReference>
<dbReference type="InterPro" id="IPR023393">
    <property type="entry name" value="START-like_dom_sf"/>
</dbReference>
<accession>A0A4Q7YNF6</accession>
<dbReference type="GO" id="GO:0008289">
    <property type="term" value="F:lipid binding"/>
    <property type="evidence" value="ECO:0007669"/>
    <property type="project" value="InterPro"/>
</dbReference>
<organism evidence="3 4">
    <name type="scientific">Fluviicoccus keumensis</name>
    <dbReference type="NCBI Taxonomy" id="1435465"/>
    <lineage>
        <taxon>Bacteria</taxon>
        <taxon>Pseudomonadati</taxon>
        <taxon>Pseudomonadota</taxon>
        <taxon>Gammaproteobacteria</taxon>
        <taxon>Moraxellales</taxon>
        <taxon>Moraxellaceae</taxon>
        <taxon>Fluviicoccus</taxon>
    </lineage>
</organism>
<dbReference type="EMBL" id="SHKX01000013">
    <property type="protein sequence ID" value="RZU38403.1"/>
    <property type="molecule type" value="Genomic_DNA"/>
</dbReference>
<evidence type="ECO:0000313" key="4">
    <source>
        <dbReference type="Proteomes" id="UP000292423"/>
    </source>
</evidence>
<protein>
    <recommendedName>
        <fullName evidence="2">START domain-containing protein</fullName>
    </recommendedName>
</protein>
<feature type="chain" id="PRO_5020718006" description="START domain-containing protein" evidence="1">
    <location>
        <begin position="24"/>
        <end position="240"/>
    </location>
</feature>
<gene>
    <name evidence="3" type="ORF">EV700_2334</name>
</gene>
<comment type="caution">
    <text evidence="3">The sequence shown here is derived from an EMBL/GenBank/DDBJ whole genome shotgun (WGS) entry which is preliminary data.</text>
</comment>
<dbReference type="Gene3D" id="3.30.530.20">
    <property type="match status" value="1"/>
</dbReference>
<dbReference type="InterPro" id="IPR002913">
    <property type="entry name" value="START_lipid-bd_dom"/>
</dbReference>
<keyword evidence="4" id="KW-1185">Reference proteome</keyword>
<dbReference type="SUPFAM" id="SSF55961">
    <property type="entry name" value="Bet v1-like"/>
    <property type="match status" value="1"/>
</dbReference>